<dbReference type="GO" id="GO:0005886">
    <property type="term" value="C:plasma membrane"/>
    <property type="evidence" value="ECO:0007669"/>
    <property type="project" value="UniProtKB-SubCell"/>
</dbReference>
<keyword evidence="3 13" id="KW-0813">Transport</keyword>
<evidence type="ECO:0000256" key="2">
    <source>
        <dbReference type="ARBA" id="ARBA00006810"/>
    </source>
</evidence>
<proteinExistence type="inferred from homology"/>
<dbReference type="PRINTS" id="PR00123">
    <property type="entry name" value="ATPASEA"/>
</dbReference>
<evidence type="ECO:0000313" key="15">
    <source>
        <dbReference type="EMBL" id="RFT16926.1"/>
    </source>
</evidence>
<dbReference type="PANTHER" id="PTHR42823">
    <property type="entry name" value="ATP SYNTHASE SUBUNIT A, CHLOROPLASTIC"/>
    <property type="match status" value="1"/>
</dbReference>
<dbReference type="Pfam" id="PF00119">
    <property type="entry name" value="ATP-synt_A"/>
    <property type="match status" value="1"/>
</dbReference>
<feature type="transmembrane region" description="Helical" evidence="13">
    <location>
        <begin position="217"/>
        <end position="243"/>
    </location>
</feature>
<comment type="subcellular location">
    <subcellularLocation>
        <location evidence="13 14">Cell membrane</location>
        <topology evidence="13 14">Multi-pass membrane protein</topology>
    </subcellularLocation>
    <subcellularLocation>
        <location evidence="1">Membrane</location>
        <topology evidence="1">Multi-pass membrane protein</topology>
    </subcellularLocation>
</comment>
<keyword evidence="11 13" id="KW-0472">Membrane</keyword>
<keyword evidence="9 13" id="KW-1133">Transmembrane helix</keyword>
<keyword evidence="12 13" id="KW-0066">ATP synthesis</keyword>
<dbReference type="GO" id="GO:0042777">
    <property type="term" value="P:proton motive force-driven plasma membrane ATP synthesis"/>
    <property type="evidence" value="ECO:0007669"/>
    <property type="project" value="TreeGrafter"/>
</dbReference>
<dbReference type="SUPFAM" id="SSF81336">
    <property type="entry name" value="F1F0 ATP synthase subunit A"/>
    <property type="match status" value="1"/>
</dbReference>
<dbReference type="CDD" id="cd00310">
    <property type="entry name" value="ATP-synt_Fo_a_6"/>
    <property type="match status" value="1"/>
</dbReference>
<dbReference type="NCBIfam" id="TIGR01131">
    <property type="entry name" value="ATP_synt_6_or_A"/>
    <property type="match status" value="1"/>
</dbReference>
<dbReference type="GO" id="GO:0046933">
    <property type="term" value="F:proton-transporting ATP synthase activity, rotational mechanism"/>
    <property type="evidence" value="ECO:0007669"/>
    <property type="project" value="UniProtKB-UniRule"/>
</dbReference>
<dbReference type="Gene3D" id="1.20.120.220">
    <property type="entry name" value="ATP synthase, F0 complex, subunit A"/>
    <property type="match status" value="1"/>
</dbReference>
<evidence type="ECO:0000256" key="1">
    <source>
        <dbReference type="ARBA" id="ARBA00004141"/>
    </source>
</evidence>
<dbReference type="InterPro" id="IPR000568">
    <property type="entry name" value="ATP_synth_F0_asu"/>
</dbReference>
<comment type="similarity">
    <text evidence="2 13 14">Belongs to the ATPase A chain family.</text>
</comment>
<dbReference type="AlphaFoldDB" id="A0A3E2BQL6"/>
<dbReference type="GO" id="GO:0045259">
    <property type="term" value="C:proton-transporting ATP synthase complex"/>
    <property type="evidence" value="ECO:0007669"/>
    <property type="project" value="UniProtKB-KW"/>
</dbReference>
<protein>
    <recommendedName>
        <fullName evidence="13 14">ATP synthase subunit a</fullName>
    </recommendedName>
    <alternativeName>
        <fullName evidence="13">ATP synthase F0 sector subunit a</fullName>
    </alternativeName>
    <alternativeName>
        <fullName evidence="13">F-ATPase subunit 6</fullName>
    </alternativeName>
</protein>
<evidence type="ECO:0000256" key="10">
    <source>
        <dbReference type="ARBA" id="ARBA00023065"/>
    </source>
</evidence>
<dbReference type="InterPro" id="IPR035908">
    <property type="entry name" value="F0_ATP_A_sf"/>
</dbReference>
<sequence length="248" mass="27304">MEGLEHSLPVVDFFNLILGRPLAALLAIFGLQVKDPAHLLPDYLVMTLIVAILLSILLGLAGRRVSLIPGKTQVVLESLIDFFEGMIVDTIGEQGKKYLPLVTTVGLFIMTSNLLGLIPGFMSPTSKLNVTLGCALVVWLYYHWQGIRTQGVFGYLKHFTGSNPFLAPLLLPIEIISHFSRPVSLSMRLFGNIFSEELLILIIASIIPYLLPLPFMAIAIFTAVIQAYVFVLLTCIYIAGAVAHEEEH</sequence>
<evidence type="ECO:0000256" key="14">
    <source>
        <dbReference type="RuleBase" id="RU000483"/>
    </source>
</evidence>
<reference evidence="15 16" key="1">
    <citation type="submission" date="2018-08" db="EMBL/GenBank/DDBJ databases">
        <title>Genome analysis of the thermophilic bacterium of the candidate phylum Aminicenantes from deep subsurface aquifer revealed its physiology and ecological role.</title>
        <authorList>
            <person name="Kadnikov V.V."/>
            <person name="Mardanov A.V."/>
            <person name="Beletsky A.V."/>
            <person name="Karnachuk O.V."/>
            <person name="Ravin N.V."/>
        </authorList>
    </citation>
    <scope>NUCLEOTIDE SEQUENCE [LARGE SCALE GENOMIC DNA]</scope>
    <source>
        <strain evidence="15">BY38</strain>
    </source>
</reference>
<evidence type="ECO:0000256" key="8">
    <source>
        <dbReference type="ARBA" id="ARBA00022781"/>
    </source>
</evidence>
<feature type="transmembrane region" description="Helical" evidence="13">
    <location>
        <begin position="98"/>
        <end position="122"/>
    </location>
</feature>
<evidence type="ECO:0000256" key="13">
    <source>
        <dbReference type="HAMAP-Rule" id="MF_01393"/>
    </source>
</evidence>
<evidence type="ECO:0000256" key="7">
    <source>
        <dbReference type="ARBA" id="ARBA00022692"/>
    </source>
</evidence>
<dbReference type="HAMAP" id="MF_01393">
    <property type="entry name" value="ATP_synth_a_bact"/>
    <property type="match status" value="1"/>
</dbReference>
<dbReference type="PROSITE" id="PS00449">
    <property type="entry name" value="ATPASE_A"/>
    <property type="match status" value="1"/>
</dbReference>
<dbReference type="EMBL" id="QUAH01000001">
    <property type="protein sequence ID" value="RFT16926.1"/>
    <property type="molecule type" value="Genomic_DNA"/>
</dbReference>
<feature type="transmembrane region" description="Helical" evidence="13">
    <location>
        <begin position="43"/>
        <end position="61"/>
    </location>
</feature>
<dbReference type="PANTHER" id="PTHR42823:SF3">
    <property type="entry name" value="ATP SYNTHASE SUBUNIT A, CHLOROPLASTIC"/>
    <property type="match status" value="1"/>
</dbReference>
<organism evidence="15 16">
    <name type="scientific">Candidatus Saccharicenans subterraneus</name>
    <dbReference type="NCBI Taxonomy" id="2508984"/>
    <lineage>
        <taxon>Bacteria</taxon>
        <taxon>Candidatus Aminicenantota</taxon>
        <taxon>Candidatus Aminicenantia</taxon>
        <taxon>Candidatus Aminicenantales</taxon>
        <taxon>Candidatus Saccharicenantaceae</taxon>
        <taxon>Candidatus Saccharicenans</taxon>
    </lineage>
</organism>
<evidence type="ECO:0000256" key="4">
    <source>
        <dbReference type="ARBA" id="ARBA00022475"/>
    </source>
</evidence>
<evidence type="ECO:0000256" key="3">
    <source>
        <dbReference type="ARBA" id="ARBA00022448"/>
    </source>
</evidence>
<comment type="caution">
    <text evidence="15">The sequence shown here is derived from an EMBL/GenBank/DDBJ whole genome shotgun (WGS) entry which is preliminary data.</text>
</comment>
<gene>
    <name evidence="13" type="primary">atpB</name>
    <name evidence="15" type="ORF">OP8BY_0868</name>
</gene>
<evidence type="ECO:0000313" key="16">
    <source>
        <dbReference type="Proteomes" id="UP000257323"/>
    </source>
</evidence>
<dbReference type="Proteomes" id="UP000257323">
    <property type="component" value="Unassembled WGS sequence"/>
</dbReference>
<keyword evidence="4 13" id="KW-1003">Cell membrane</keyword>
<name>A0A3E2BQL6_9BACT</name>
<evidence type="ECO:0000256" key="12">
    <source>
        <dbReference type="ARBA" id="ARBA00023310"/>
    </source>
</evidence>
<keyword evidence="5" id="KW-0997">Cell inner membrane</keyword>
<evidence type="ECO:0000256" key="9">
    <source>
        <dbReference type="ARBA" id="ARBA00022989"/>
    </source>
</evidence>
<keyword evidence="10 13" id="KW-0406">Ion transport</keyword>
<comment type="function">
    <text evidence="13 14">Key component of the proton channel; it plays a direct role in the translocation of protons across the membrane.</text>
</comment>
<keyword evidence="6 13" id="KW-0138">CF(0)</keyword>
<evidence type="ECO:0000256" key="6">
    <source>
        <dbReference type="ARBA" id="ARBA00022547"/>
    </source>
</evidence>
<keyword evidence="7 13" id="KW-0812">Transmembrane</keyword>
<evidence type="ECO:0000256" key="5">
    <source>
        <dbReference type="ARBA" id="ARBA00022519"/>
    </source>
</evidence>
<dbReference type="InterPro" id="IPR023011">
    <property type="entry name" value="ATP_synth_F0_asu_AS"/>
</dbReference>
<evidence type="ECO:0000256" key="11">
    <source>
        <dbReference type="ARBA" id="ARBA00023136"/>
    </source>
</evidence>
<feature type="transmembrane region" description="Helical" evidence="13">
    <location>
        <begin position="128"/>
        <end position="144"/>
    </location>
</feature>
<dbReference type="InterPro" id="IPR045082">
    <property type="entry name" value="ATP_syn_F0_a_bact/chloroplast"/>
</dbReference>
<feature type="transmembrane region" description="Helical" evidence="13">
    <location>
        <begin position="189"/>
        <end position="211"/>
    </location>
</feature>
<feature type="transmembrane region" description="Helical" evidence="13">
    <location>
        <begin position="12"/>
        <end position="31"/>
    </location>
</feature>
<dbReference type="FunFam" id="1.20.120.220:FF:000006">
    <property type="entry name" value="ATP synthase subunit a"/>
    <property type="match status" value="1"/>
</dbReference>
<keyword evidence="8 13" id="KW-0375">Hydrogen ion transport</keyword>
<accession>A0A3E2BQL6</accession>